<evidence type="ECO:0000313" key="2">
    <source>
        <dbReference type="Proteomes" id="UP001372338"/>
    </source>
</evidence>
<proteinExistence type="predicted"/>
<dbReference type="Proteomes" id="UP001372338">
    <property type="component" value="Unassembled WGS sequence"/>
</dbReference>
<evidence type="ECO:0000313" key="1">
    <source>
        <dbReference type="EMBL" id="KAK7245088.1"/>
    </source>
</evidence>
<dbReference type="EMBL" id="JAYWIO010000008">
    <property type="protein sequence ID" value="KAK7245088.1"/>
    <property type="molecule type" value="Genomic_DNA"/>
</dbReference>
<comment type="caution">
    <text evidence="1">The sequence shown here is derived from an EMBL/GenBank/DDBJ whole genome shotgun (WGS) entry which is preliminary data.</text>
</comment>
<keyword evidence="2" id="KW-1185">Reference proteome</keyword>
<dbReference type="AlphaFoldDB" id="A0AAN9HTT6"/>
<sequence length="75" mass="8408">MDYSTCQSIPTLPPLIFKSSFRGPLMVVPGFLTHSSDEVHSSSCKIECTAMLFQMHAPYFLSTFPQLLTQTTLHL</sequence>
<protein>
    <submittedName>
        <fullName evidence="1">Uncharacterized protein</fullName>
    </submittedName>
</protein>
<reference evidence="1 2" key="1">
    <citation type="submission" date="2024-01" db="EMBL/GenBank/DDBJ databases">
        <title>The genomes of 5 underutilized Papilionoideae crops provide insights into root nodulation and disease resistanc.</title>
        <authorList>
            <person name="Yuan L."/>
        </authorList>
    </citation>
    <scope>NUCLEOTIDE SEQUENCE [LARGE SCALE GENOMIC DNA]</scope>
    <source>
        <strain evidence="1">ZHUSHIDOU_FW_LH</strain>
        <tissue evidence="1">Leaf</tissue>
    </source>
</reference>
<organism evidence="1 2">
    <name type="scientific">Crotalaria pallida</name>
    <name type="common">Smooth rattlebox</name>
    <name type="synonym">Crotalaria striata</name>
    <dbReference type="NCBI Taxonomy" id="3830"/>
    <lineage>
        <taxon>Eukaryota</taxon>
        <taxon>Viridiplantae</taxon>
        <taxon>Streptophyta</taxon>
        <taxon>Embryophyta</taxon>
        <taxon>Tracheophyta</taxon>
        <taxon>Spermatophyta</taxon>
        <taxon>Magnoliopsida</taxon>
        <taxon>eudicotyledons</taxon>
        <taxon>Gunneridae</taxon>
        <taxon>Pentapetalae</taxon>
        <taxon>rosids</taxon>
        <taxon>fabids</taxon>
        <taxon>Fabales</taxon>
        <taxon>Fabaceae</taxon>
        <taxon>Papilionoideae</taxon>
        <taxon>50 kb inversion clade</taxon>
        <taxon>genistoids sensu lato</taxon>
        <taxon>core genistoids</taxon>
        <taxon>Crotalarieae</taxon>
        <taxon>Crotalaria</taxon>
    </lineage>
</organism>
<name>A0AAN9HTT6_CROPI</name>
<gene>
    <name evidence="1" type="ORF">RIF29_39921</name>
</gene>
<accession>A0AAN9HTT6</accession>